<accession>A0ABN6U4P2</accession>
<dbReference type="EMBL" id="AP026978">
    <property type="protein sequence ID" value="BDU00149.1"/>
    <property type="molecule type" value="Genomic_DNA"/>
</dbReference>
<name>A0ABN6U4P2_9NOCA</name>
<feature type="domain" description="Phosphotyrosine protein phosphatase I" evidence="2">
    <location>
        <begin position="5"/>
        <end position="133"/>
    </location>
</feature>
<dbReference type="InterPro" id="IPR036196">
    <property type="entry name" value="Ptyr_pPase_sf"/>
</dbReference>
<dbReference type="Proteomes" id="UP001317870">
    <property type="component" value="Chromosome"/>
</dbReference>
<dbReference type="Pfam" id="PF01451">
    <property type="entry name" value="LMWPc"/>
    <property type="match status" value="1"/>
</dbReference>
<protein>
    <submittedName>
        <fullName evidence="3">Arsenate reductase</fullName>
    </submittedName>
</protein>
<keyword evidence="4" id="KW-1185">Reference proteome</keyword>
<dbReference type="PANTHER" id="PTHR43428">
    <property type="entry name" value="ARSENATE REDUCTASE"/>
    <property type="match status" value="1"/>
</dbReference>
<sequence>MTANPAVLFVCVKNGGKSQMAAGLMRHAAEGRIEVYSAGTAPGASLNALSVQSLLEVGVDIRKETPKPIDPRLLRAVDLVVTLGREAHVDPVDGVRVVNWDTDEPSERGIDGLERMRLIRDDINTRVQHLLTELQPSV</sequence>
<keyword evidence="1" id="KW-0059">Arsenical resistance</keyword>
<evidence type="ECO:0000256" key="1">
    <source>
        <dbReference type="ARBA" id="ARBA00022849"/>
    </source>
</evidence>
<organism evidence="3 4">
    <name type="scientific">Nocardia sputorum</name>
    <dbReference type="NCBI Taxonomy" id="2984338"/>
    <lineage>
        <taxon>Bacteria</taxon>
        <taxon>Bacillati</taxon>
        <taxon>Actinomycetota</taxon>
        <taxon>Actinomycetes</taxon>
        <taxon>Mycobacteriales</taxon>
        <taxon>Nocardiaceae</taxon>
        <taxon>Nocardia</taxon>
    </lineage>
</organism>
<dbReference type="SUPFAM" id="SSF52788">
    <property type="entry name" value="Phosphotyrosine protein phosphatases I"/>
    <property type="match status" value="1"/>
</dbReference>
<dbReference type="InterPro" id="IPR023485">
    <property type="entry name" value="Ptyr_pPase"/>
</dbReference>
<dbReference type="Gene3D" id="3.40.50.2300">
    <property type="match status" value="1"/>
</dbReference>
<evidence type="ECO:0000313" key="3">
    <source>
        <dbReference type="EMBL" id="BDU00149.1"/>
    </source>
</evidence>
<dbReference type="SMART" id="SM00226">
    <property type="entry name" value="LMWPc"/>
    <property type="match status" value="1"/>
</dbReference>
<evidence type="ECO:0000259" key="2">
    <source>
        <dbReference type="SMART" id="SM00226"/>
    </source>
</evidence>
<gene>
    <name evidence="3" type="ORF">IFM12276_31770</name>
</gene>
<dbReference type="PANTHER" id="PTHR43428:SF1">
    <property type="entry name" value="ARSENATE REDUCTASE"/>
    <property type="match status" value="1"/>
</dbReference>
<evidence type="ECO:0000313" key="4">
    <source>
        <dbReference type="Proteomes" id="UP001317870"/>
    </source>
</evidence>
<proteinExistence type="predicted"/>
<reference evidence="3 4" key="1">
    <citation type="submission" date="2022-11" db="EMBL/GenBank/DDBJ databases">
        <title>Genome Sequencing of Nocardia sp. ON39_IFM12276 and assembly.</title>
        <authorList>
            <person name="Shimojima M."/>
            <person name="Toyokawa M."/>
            <person name="Uesaka K."/>
        </authorList>
    </citation>
    <scope>NUCLEOTIDE SEQUENCE [LARGE SCALE GENOMIC DNA]</scope>
    <source>
        <strain evidence="3 4">IFM 12276</strain>
    </source>
</reference>